<evidence type="ECO:0000313" key="3">
    <source>
        <dbReference type="Proteomes" id="UP000594008"/>
    </source>
</evidence>
<dbReference type="NCBIfam" id="NF046122">
    <property type="entry name" value="morpho_MmpA"/>
    <property type="match status" value="1"/>
</dbReference>
<keyword evidence="1" id="KW-0812">Transmembrane</keyword>
<organism evidence="2 3">
    <name type="scientific">Streptomyces chromofuscus</name>
    <dbReference type="NCBI Taxonomy" id="42881"/>
    <lineage>
        <taxon>Bacteria</taxon>
        <taxon>Bacillati</taxon>
        <taxon>Actinomycetota</taxon>
        <taxon>Actinomycetes</taxon>
        <taxon>Kitasatosporales</taxon>
        <taxon>Streptomycetaceae</taxon>
        <taxon>Streptomyces</taxon>
    </lineage>
</organism>
<gene>
    <name evidence="2" type="ORF">IPT68_31535</name>
</gene>
<sequence>MTTHRAQEPLARPGRPVGRSVTFALVPAVLAGLGWLGGMIYTLAEWSM</sequence>
<feature type="transmembrane region" description="Helical" evidence="1">
    <location>
        <begin position="21"/>
        <end position="44"/>
    </location>
</feature>
<evidence type="ECO:0000313" key="2">
    <source>
        <dbReference type="EMBL" id="QOV44134.1"/>
    </source>
</evidence>
<protein>
    <submittedName>
        <fullName evidence="2">Uncharacterized protein</fullName>
    </submittedName>
</protein>
<dbReference type="Proteomes" id="UP000594008">
    <property type="component" value="Chromosome"/>
</dbReference>
<reference evidence="2 3" key="1">
    <citation type="submission" date="2020-10" db="EMBL/GenBank/DDBJ databases">
        <title>Streptomyces chromofuscus complate genome analysis.</title>
        <authorList>
            <person name="Anwar N."/>
        </authorList>
    </citation>
    <scope>NUCLEOTIDE SEQUENCE [LARGE SCALE GENOMIC DNA]</scope>
    <source>
        <strain evidence="2 3">DSM 40273</strain>
    </source>
</reference>
<evidence type="ECO:0000256" key="1">
    <source>
        <dbReference type="SAM" id="Phobius"/>
    </source>
</evidence>
<keyword evidence="1" id="KW-0472">Membrane</keyword>
<dbReference type="InterPro" id="IPR059130">
    <property type="entry name" value="MmpA_put"/>
</dbReference>
<name>A0A7M2T7D6_STRCW</name>
<dbReference type="RefSeq" id="WP_189698049.1">
    <property type="nucleotide sequence ID" value="NZ_BMTA01000007.1"/>
</dbReference>
<keyword evidence="1" id="KW-1133">Transmembrane helix</keyword>
<proteinExistence type="predicted"/>
<accession>A0A7M2T7D6</accession>
<dbReference type="EMBL" id="CP063374">
    <property type="protein sequence ID" value="QOV44134.1"/>
    <property type="molecule type" value="Genomic_DNA"/>
</dbReference>
<keyword evidence="3" id="KW-1185">Reference proteome</keyword>
<dbReference type="KEGG" id="schf:IPT68_31535"/>
<dbReference type="AlphaFoldDB" id="A0A7M2T7D6"/>